<dbReference type="OrthoDB" id="7467144at2"/>
<evidence type="ECO:0000313" key="3">
    <source>
        <dbReference type="Proteomes" id="UP000182063"/>
    </source>
</evidence>
<dbReference type="EMBL" id="CP018221">
    <property type="protein sequence ID" value="API59115.1"/>
    <property type="molecule type" value="Genomic_DNA"/>
</dbReference>
<feature type="chain" id="PRO_5013154293" evidence="1">
    <location>
        <begin position="25"/>
        <end position="211"/>
    </location>
</feature>
<organism evidence="2 3">
    <name type="scientific">Tardibacter chloracetimidivorans</name>
    <dbReference type="NCBI Taxonomy" id="1921510"/>
    <lineage>
        <taxon>Bacteria</taxon>
        <taxon>Pseudomonadati</taxon>
        <taxon>Pseudomonadota</taxon>
        <taxon>Alphaproteobacteria</taxon>
        <taxon>Sphingomonadales</taxon>
        <taxon>Sphingomonadaceae</taxon>
        <taxon>Tardibacter</taxon>
    </lineage>
</organism>
<keyword evidence="3" id="KW-1185">Reference proteome</keyword>
<evidence type="ECO:0000313" key="2">
    <source>
        <dbReference type="EMBL" id="API59115.1"/>
    </source>
</evidence>
<protein>
    <submittedName>
        <fullName evidence="2">Uncharacterized protein</fullName>
    </submittedName>
</protein>
<keyword evidence="1" id="KW-0732">Signal</keyword>
<gene>
    <name evidence="2" type="ORF">BSL82_07165</name>
</gene>
<evidence type="ECO:0000256" key="1">
    <source>
        <dbReference type="SAM" id="SignalP"/>
    </source>
</evidence>
<reference evidence="3" key="1">
    <citation type="submission" date="2016-11" db="EMBL/GenBank/DDBJ databases">
        <title>Complete Genome Sequence of alachlor-degrading Sphingomonas sp. strain JJ-A5.</title>
        <authorList>
            <person name="Lee H."/>
            <person name="Ka J.-O."/>
        </authorList>
    </citation>
    <scope>NUCLEOTIDE SEQUENCE [LARGE SCALE GENOMIC DNA]</scope>
    <source>
        <strain evidence="3">JJ-A5</strain>
    </source>
</reference>
<accession>A0A1L3ZU17</accession>
<sequence>MTLRWNHFTAGFVALTLAGAPASAQLFIYPPDFSGPPVTTLEPGIALPLPGATPDEVRSSLIWNLRAGLNVAALQCQFSPFLGTVRNYNQLLRHQAAELDSARASLERYFKRVHSKAGPRAFDQYTTRTYNNFSTLYGQLGFCQTAAQIGRAALATPKGSFHELAVARLREFRNSLRPVGDRIFSVNYSQFHLPRLVDPCLDKKGRRKKRC</sequence>
<dbReference type="RefSeq" id="WP_072596667.1">
    <property type="nucleotide sequence ID" value="NZ_CP018221.1"/>
</dbReference>
<name>A0A1L3ZU17_9SPHN</name>
<dbReference type="KEGG" id="sphj:BSL82_07165"/>
<dbReference type="Proteomes" id="UP000182063">
    <property type="component" value="Chromosome"/>
</dbReference>
<dbReference type="AlphaFoldDB" id="A0A1L3ZU17"/>
<dbReference type="STRING" id="1921510.BSL82_07165"/>
<feature type="signal peptide" evidence="1">
    <location>
        <begin position="1"/>
        <end position="24"/>
    </location>
</feature>
<proteinExistence type="predicted"/>